<protein>
    <submittedName>
        <fullName evidence="1">Uncharacterized protein</fullName>
    </submittedName>
</protein>
<evidence type="ECO:0000313" key="2">
    <source>
        <dbReference type="Proteomes" id="UP000517916"/>
    </source>
</evidence>
<comment type="caution">
    <text evidence="1">The sequence shown here is derived from an EMBL/GenBank/DDBJ whole genome shotgun (WGS) entry which is preliminary data.</text>
</comment>
<name>A0ABR6BS60_9PSEU</name>
<gene>
    <name evidence="1" type="ORF">BC739_006738</name>
</gene>
<reference evidence="1 2" key="1">
    <citation type="submission" date="2020-08" db="EMBL/GenBank/DDBJ databases">
        <title>Genomic Encyclopedia of Archaeal and Bacterial Type Strains, Phase II (KMG-II): from individual species to whole genera.</title>
        <authorList>
            <person name="Goeker M."/>
        </authorList>
    </citation>
    <scope>NUCLEOTIDE SEQUENCE [LARGE SCALE GENOMIC DNA]</scope>
    <source>
        <strain evidence="1 2">DSM 43850</strain>
    </source>
</reference>
<evidence type="ECO:0000313" key="1">
    <source>
        <dbReference type="EMBL" id="MBA8929520.1"/>
    </source>
</evidence>
<dbReference type="EMBL" id="JACJID010000005">
    <property type="protein sequence ID" value="MBA8929520.1"/>
    <property type="molecule type" value="Genomic_DNA"/>
</dbReference>
<accession>A0ABR6BS60</accession>
<dbReference type="Proteomes" id="UP000517916">
    <property type="component" value="Unassembled WGS sequence"/>
</dbReference>
<proteinExistence type="predicted"/>
<organism evidence="1 2">
    <name type="scientific">Kutzneria viridogrisea</name>
    <dbReference type="NCBI Taxonomy" id="47990"/>
    <lineage>
        <taxon>Bacteria</taxon>
        <taxon>Bacillati</taxon>
        <taxon>Actinomycetota</taxon>
        <taxon>Actinomycetes</taxon>
        <taxon>Pseudonocardiales</taxon>
        <taxon>Pseudonocardiaceae</taxon>
        <taxon>Kutzneria</taxon>
    </lineage>
</organism>
<dbReference type="RefSeq" id="WP_182839434.1">
    <property type="nucleotide sequence ID" value="NZ_BAAABQ010000017.1"/>
</dbReference>
<sequence length="110" mass="11743">MSNAQINLVLESTIGIPGFTVHDLDLDNPVDHLFYLLANEASSARGNVARSAGGIKRDLERTLNQAAGQLPSSIASSSDFRNHEAAVAALEVLRGPLESAAKYAREARNK</sequence>
<keyword evidence="2" id="KW-1185">Reference proteome</keyword>